<protein>
    <submittedName>
        <fullName evidence="6">Holin</fullName>
    </submittedName>
</protein>
<feature type="transmembrane region" description="Helical" evidence="5">
    <location>
        <begin position="77"/>
        <end position="94"/>
    </location>
</feature>
<name>A0A8S5UVN2_9CAUD</name>
<proteinExistence type="predicted"/>
<feature type="transmembrane region" description="Helical" evidence="5">
    <location>
        <begin position="50"/>
        <end position="71"/>
    </location>
</feature>
<dbReference type="InterPro" id="IPR006480">
    <property type="entry name" value="Phage_holin_4_1"/>
</dbReference>
<dbReference type="EMBL" id="BK016148">
    <property type="protein sequence ID" value="DAF98492.1"/>
    <property type="molecule type" value="Genomic_DNA"/>
</dbReference>
<evidence type="ECO:0000256" key="2">
    <source>
        <dbReference type="ARBA" id="ARBA00022692"/>
    </source>
</evidence>
<dbReference type="GO" id="GO:0033644">
    <property type="term" value="C:host cell membrane"/>
    <property type="evidence" value="ECO:0007669"/>
    <property type="project" value="UniProtKB-SubCell"/>
</dbReference>
<dbReference type="Pfam" id="PF05105">
    <property type="entry name" value="Phage_holin_4_1"/>
    <property type="match status" value="1"/>
</dbReference>
<dbReference type="NCBIfam" id="TIGR01593">
    <property type="entry name" value="holin_tox_secr"/>
    <property type="match status" value="1"/>
</dbReference>
<evidence type="ECO:0000313" key="6">
    <source>
        <dbReference type="EMBL" id="DAF98492.1"/>
    </source>
</evidence>
<organism evidence="6">
    <name type="scientific">Siphoviridae sp. ctJgf18</name>
    <dbReference type="NCBI Taxonomy" id="2825435"/>
    <lineage>
        <taxon>Viruses</taxon>
        <taxon>Duplodnaviria</taxon>
        <taxon>Heunggongvirae</taxon>
        <taxon>Uroviricota</taxon>
        <taxon>Caudoviricetes</taxon>
    </lineage>
</organism>
<keyword evidence="3 5" id="KW-1133">Transmembrane helix</keyword>
<accession>A0A8S5UVN2</accession>
<evidence type="ECO:0000256" key="5">
    <source>
        <dbReference type="SAM" id="Phobius"/>
    </source>
</evidence>
<evidence type="ECO:0000256" key="3">
    <source>
        <dbReference type="ARBA" id="ARBA00022989"/>
    </source>
</evidence>
<evidence type="ECO:0000256" key="1">
    <source>
        <dbReference type="ARBA" id="ARBA00004301"/>
    </source>
</evidence>
<evidence type="ECO:0000256" key="4">
    <source>
        <dbReference type="ARBA" id="ARBA00023136"/>
    </source>
</evidence>
<keyword evidence="2 5" id="KW-0812">Transmembrane</keyword>
<comment type="subcellular location">
    <subcellularLocation>
        <location evidence="1">Host membrane</location>
        <topology evidence="1">Multi-pass membrane protein</topology>
    </subcellularLocation>
</comment>
<reference evidence="6" key="1">
    <citation type="journal article" date="2021" name="Proc. Natl. Acad. Sci. U.S.A.">
        <title>A Catalog of Tens of Thousands of Viruses from Human Metagenomes Reveals Hidden Associations with Chronic Diseases.</title>
        <authorList>
            <person name="Tisza M.J."/>
            <person name="Buck C.B."/>
        </authorList>
    </citation>
    <scope>NUCLEOTIDE SEQUENCE</scope>
    <source>
        <strain evidence="6">CtJgf18</strain>
    </source>
</reference>
<keyword evidence="4 5" id="KW-0472">Membrane</keyword>
<feature type="transmembrane region" description="Helical" evidence="5">
    <location>
        <begin position="20"/>
        <end position="38"/>
    </location>
</feature>
<sequence>MQDLAFHELLEHLKNLSYSPYIHFFFWLMVLDIVTGYIKAFKTKRFDSKVGTMGLIRHFVVFLVILLVAMYARSLGFRSFGIAWTMFFSFNYLFSVIENWEMIGLAFPEFLKPYINQIKKDNARKIGQLLVNIDQKDKIEVEVKEKDDATNQ</sequence>